<name>A0ACB1A1M3_MELEN</name>
<organism evidence="1 2">
    <name type="scientific">Meloidogyne enterolobii</name>
    <name type="common">Root-knot nematode worm</name>
    <name type="synonym">Meloidogyne mayaguensis</name>
    <dbReference type="NCBI Taxonomy" id="390850"/>
    <lineage>
        <taxon>Eukaryota</taxon>
        <taxon>Metazoa</taxon>
        <taxon>Ecdysozoa</taxon>
        <taxon>Nematoda</taxon>
        <taxon>Chromadorea</taxon>
        <taxon>Rhabditida</taxon>
        <taxon>Tylenchina</taxon>
        <taxon>Tylenchomorpha</taxon>
        <taxon>Tylenchoidea</taxon>
        <taxon>Meloidogynidae</taxon>
        <taxon>Meloidogyninae</taxon>
        <taxon>Meloidogyne</taxon>
    </lineage>
</organism>
<dbReference type="EMBL" id="CAVMJV010000056">
    <property type="protein sequence ID" value="CAK5085016.1"/>
    <property type="molecule type" value="Genomic_DNA"/>
</dbReference>
<keyword evidence="2" id="KW-1185">Reference proteome</keyword>
<proteinExistence type="predicted"/>
<protein>
    <submittedName>
        <fullName evidence="1">Uncharacterized protein</fullName>
    </submittedName>
</protein>
<reference evidence="1" key="1">
    <citation type="submission" date="2023-11" db="EMBL/GenBank/DDBJ databases">
        <authorList>
            <person name="Poullet M."/>
        </authorList>
    </citation>
    <scope>NUCLEOTIDE SEQUENCE</scope>
    <source>
        <strain evidence="1">E1834</strain>
    </source>
</reference>
<accession>A0ACB1A1M3</accession>
<evidence type="ECO:0000313" key="2">
    <source>
        <dbReference type="Proteomes" id="UP001497535"/>
    </source>
</evidence>
<evidence type="ECO:0000313" key="1">
    <source>
        <dbReference type="EMBL" id="CAK5085016.1"/>
    </source>
</evidence>
<gene>
    <name evidence="1" type="ORF">MENTE1834_LOCUS32443</name>
</gene>
<dbReference type="Proteomes" id="UP001497535">
    <property type="component" value="Unassembled WGS sequence"/>
</dbReference>
<comment type="caution">
    <text evidence="1">The sequence shown here is derived from an EMBL/GenBank/DDBJ whole genome shotgun (WGS) entry which is preliminary data.</text>
</comment>
<sequence length="105" mass="12137">MSRPELLPPVHYTTADLLSGKAAFQIFQNFRFGAKSQNLLIKIFTLDTPRKKSWLRVCFIKNLKRQPRKRFLHSSLKSCLDISKISIIQISLLSFPFISKTLSII</sequence>